<evidence type="ECO:0000313" key="3">
    <source>
        <dbReference type="Proteomes" id="UP000053676"/>
    </source>
</evidence>
<dbReference type="InterPro" id="IPR001668">
    <property type="entry name" value="Mob_Pre"/>
</dbReference>
<feature type="non-terminal residue" evidence="2">
    <location>
        <position position="107"/>
    </location>
</feature>
<name>W2TFG9_NECAM</name>
<keyword evidence="3" id="KW-1185">Reference proteome</keyword>
<dbReference type="KEGG" id="nai:NECAME_18055"/>
<sequence>MAAFAIMRCKKLATMGKLAASLQHAYRERDTPNADPQRTPSNDHWLAKSTDEAMGKVRNLLPEKRRKDAVLVVEYLLTASPEWWNSASESDQAKFFDQAYKWLSDKY</sequence>
<evidence type="ECO:0000256" key="1">
    <source>
        <dbReference type="SAM" id="MobiDB-lite"/>
    </source>
</evidence>
<accession>W2TFG9</accession>
<evidence type="ECO:0000313" key="2">
    <source>
        <dbReference type="EMBL" id="ETN79941.1"/>
    </source>
</evidence>
<dbReference type="EMBL" id="KI659275">
    <property type="protein sequence ID" value="ETN79941.1"/>
    <property type="molecule type" value="Genomic_DNA"/>
</dbReference>
<organism evidence="2 3">
    <name type="scientific">Necator americanus</name>
    <name type="common">Human hookworm</name>
    <dbReference type="NCBI Taxonomy" id="51031"/>
    <lineage>
        <taxon>Eukaryota</taxon>
        <taxon>Metazoa</taxon>
        <taxon>Ecdysozoa</taxon>
        <taxon>Nematoda</taxon>
        <taxon>Chromadorea</taxon>
        <taxon>Rhabditida</taxon>
        <taxon>Rhabditina</taxon>
        <taxon>Rhabditomorpha</taxon>
        <taxon>Strongyloidea</taxon>
        <taxon>Ancylostomatidae</taxon>
        <taxon>Bunostominae</taxon>
        <taxon>Necator</taxon>
    </lineage>
</organism>
<dbReference type="GO" id="GO:0006310">
    <property type="term" value="P:DNA recombination"/>
    <property type="evidence" value="ECO:0007669"/>
    <property type="project" value="InterPro"/>
</dbReference>
<dbReference type="Proteomes" id="UP000053676">
    <property type="component" value="Unassembled WGS sequence"/>
</dbReference>
<proteinExistence type="predicted"/>
<dbReference type="AlphaFoldDB" id="W2TFG9"/>
<dbReference type="GO" id="GO:0003677">
    <property type="term" value="F:DNA binding"/>
    <property type="evidence" value="ECO:0007669"/>
    <property type="project" value="InterPro"/>
</dbReference>
<reference evidence="3" key="1">
    <citation type="journal article" date="2014" name="Nat. Genet.">
        <title>Genome of the human hookworm Necator americanus.</title>
        <authorList>
            <person name="Tang Y.T."/>
            <person name="Gao X."/>
            <person name="Rosa B.A."/>
            <person name="Abubucker S."/>
            <person name="Hallsworth-Pepin K."/>
            <person name="Martin J."/>
            <person name="Tyagi R."/>
            <person name="Heizer E."/>
            <person name="Zhang X."/>
            <person name="Bhonagiri-Palsikar V."/>
            <person name="Minx P."/>
            <person name="Warren W.C."/>
            <person name="Wang Q."/>
            <person name="Zhan B."/>
            <person name="Hotez P.J."/>
            <person name="Sternberg P.W."/>
            <person name="Dougall A."/>
            <person name="Gaze S.T."/>
            <person name="Mulvenna J."/>
            <person name="Sotillo J."/>
            <person name="Ranganathan S."/>
            <person name="Rabelo E.M."/>
            <person name="Wilson R.K."/>
            <person name="Felgner P.L."/>
            <person name="Bethony J."/>
            <person name="Hawdon J.M."/>
            <person name="Gasser R.B."/>
            <person name="Loukas A."/>
            <person name="Mitreva M."/>
        </authorList>
    </citation>
    <scope>NUCLEOTIDE SEQUENCE [LARGE SCALE GENOMIC DNA]</scope>
</reference>
<dbReference type="CDD" id="cd17242">
    <property type="entry name" value="MobM_relaxase"/>
    <property type="match status" value="1"/>
</dbReference>
<protein>
    <submittedName>
        <fullName evidence="2">Plasmid recombination enzyme</fullName>
    </submittedName>
</protein>
<dbReference type="Pfam" id="PF01076">
    <property type="entry name" value="Mob_Pre"/>
    <property type="match status" value="1"/>
</dbReference>
<dbReference type="OrthoDB" id="5866629at2759"/>
<gene>
    <name evidence="2" type="ORF">NECAME_18055</name>
</gene>
<feature type="region of interest" description="Disordered" evidence="1">
    <location>
        <begin position="26"/>
        <end position="45"/>
    </location>
</feature>
<dbReference type="Gene3D" id="3.30.930.30">
    <property type="match status" value="1"/>
</dbReference>